<dbReference type="RefSeq" id="WP_345238222.1">
    <property type="nucleotide sequence ID" value="NZ_BAABGZ010000081.1"/>
</dbReference>
<evidence type="ECO:0000313" key="2">
    <source>
        <dbReference type="EMBL" id="GAA4369442.1"/>
    </source>
</evidence>
<sequence>MFSSILSPRTLAAGLLLAVAGLSSSCQKETIEDLEPPRNICPEPFDCAMLVTVRDLTGLDGCGKVLVLADGTRLEPTGAVWTNFPSADGQRVLVGYRPVAGGSICMVGQLVEVTCIRPANSNN</sequence>
<accession>A0ABP8IRU6</accession>
<proteinExistence type="predicted"/>
<comment type="caution">
    <text evidence="2">The sequence shown here is derived from an EMBL/GenBank/DDBJ whole genome shotgun (WGS) entry which is preliminary data.</text>
</comment>
<reference evidence="3" key="1">
    <citation type="journal article" date="2019" name="Int. J. Syst. Evol. Microbiol.">
        <title>The Global Catalogue of Microorganisms (GCM) 10K type strain sequencing project: providing services to taxonomists for standard genome sequencing and annotation.</title>
        <authorList>
            <consortium name="The Broad Institute Genomics Platform"/>
            <consortium name="The Broad Institute Genome Sequencing Center for Infectious Disease"/>
            <person name="Wu L."/>
            <person name="Ma J."/>
        </authorList>
    </citation>
    <scope>NUCLEOTIDE SEQUENCE [LARGE SCALE GENOMIC DNA]</scope>
    <source>
        <strain evidence="3">JCM 17923</strain>
    </source>
</reference>
<keyword evidence="3" id="KW-1185">Reference proteome</keyword>
<gene>
    <name evidence="2" type="ORF">GCM10023185_43030</name>
</gene>
<protein>
    <submittedName>
        <fullName evidence="2">Uncharacterized protein</fullName>
    </submittedName>
</protein>
<dbReference type="Proteomes" id="UP001501153">
    <property type="component" value="Unassembled WGS sequence"/>
</dbReference>
<name>A0ABP8IRU6_9BACT</name>
<evidence type="ECO:0000256" key="1">
    <source>
        <dbReference type="SAM" id="SignalP"/>
    </source>
</evidence>
<dbReference type="EMBL" id="BAABGZ010000081">
    <property type="protein sequence ID" value="GAA4369442.1"/>
    <property type="molecule type" value="Genomic_DNA"/>
</dbReference>
<feature type="chain" id="PRO_5046336163" evidence="1">
    <location>
        <begin position="29"/>
        <end position="123"/>
    </location>
</feature>
<keyword evidence="1" id="KW-0732">Signal</keyword>
<evidence type="ECO:0000313" key="3">
    <source>
        <dbReference type="Proteomes" id="UP001501153"/>
    </source>
</evidence>
<feature type="signal peptide" evidence="1">
    <location>
        <begin position="1"/>
        <end position="28"/>
    </location>
</feature>
<organism evidence="2 3">
    <name type="scientific">Hymenobacter saemangeumensis</name>
    <dbReference type="NCBI Taxonomy" id="1084522"/>
    <lineage>
        <taxon>Bacteria</taxon>
        <taxon>Pseudomonadati</taxon>
        <taxon>Bacteroidota</taxon>
        <taxon>Cytophagia</taxon>
        <taxon>Cytophagales</taxon>
        <taxon>Hymenobacteraceae</taxon>
        <taxon>Hymenobacter</taxon>
    </lineage>
</organism>